<dbReference type="EMBL" id="JAQAGZ010000011">
    <property type="protein sequence ID" value="MCZ8514365.1"/>
    <property type="molecule type" value="Genomic_DNA"/>
</dbReference>
<feature type="compositionally biased region" description="Polar residues" evidence="1">
    <location>
        <begin position="42"/>
        <end position="65"/>
    </location>
</feature>
<keyword evidence="4" id="KW-1185">Reference proteome</keyword>
<feature type="chain" id="PRO_5045092909" description="Copper amine oxidase N-terminal domain-containing protein" evidence="2">
    <location>
        <begin position="24"/>
        <end position="318"/>
    </location>
</feature>
<proteinExistence type="predicted"/>
<sequence length="318" mass="35420">MKPTMTRLIRLAAGLLFASMLSAWPLSMTEGKGPADVVPPASTASNQSTAITSKQPAVPSDLQSPSLRDAADRMIVQLSSQSGFEDWKNASWTSYALGPGTHGWVILISKNGREIGYLVLNAAGKDVYRLSEYGKGEYPLFSMQTLYRSLVRLELLDYSYLAERLYFDPLHAMWHVTVEGADREWYLDAKTGEELPFSDSSKLPAFDPGGPSKKFTQTEAQHTIIASGQTEPFDPYVILNWVQGKPSPKPDYADVIRQLQTNGKPVFALELYGGTVLTPLPVDGYHEWSSGDRFLRIYQDDDRYLPFGLVRETGSYYP</sequence>
<name>A0ABT4QBW1_9BACL</name>
<evidence type="ECO:0000313" key="4">
    <source>
        <dbReference type="Proteomes" id="UP001527882"/>
    </source>
</evidence>
<comment type="caution">
    <text evidence="3">The sequence shown here is derived from an EMBL/GenBank/DDBJ whole genome shotgun (WGS) entry which is preliminary data.</text>
</comment>
<gene>
    <name evidence="3" type="ORF">O9H85_18435</name>
</gene>
<evidence type="ECO:0000256" key="1">
    <source>
        <dbReference type="SAM" id="MobiDB-lite"/>
    </source>
</evidence>
<evidence type="ECO:0000313" key="3">
    <source>
        <dbReference type="EMBL" id="MCZ8514365.1"/>
    </source>
</evidence>
<dbReference type="RefSeq" id="WP_269882879.1">
    <property type="nucleotide sequence ID" value="NZ_JAQAGZ010000011.1"/>
</dbReference>
<evidence type="ECO:0008006" key="5">
    <source>
        <dbReference type="Google" id="ProtNLM"/>
    </source>
</evidence>
<accession>A0ABT4QBW1</accession>
<evidence type="ECO:0000256" key="2">
    <source>
        <dbReference type="SAM" id="SignalP"/>
    </source>
</evidence>
<dbReference type="Proteomes" id="UP001527882">
    <property type="component" value="Unassembled WGS sequence"/>
</dbReference>
<feature type="region of interest" description="Disordered" evidence="1">
    <location>
        <begin position="32"/>
        <end position="65"/>
    </location>
</feature>
<organism evidence="3 4">
    <name type="scientific">Paenibacillus gyeongsangnamensis</name>
    <dbReference type="NCBI Taxonomy" id="3388067"/>
    <lineage>
        <taxon>Bacteria</taxon>
        <taxon>Bacillati</taxon>
        <taxon>Bacillota</taxon>
        <taxon>Bacilli</taxon>
        <taxon>Bacillales</taxon>
        <taxon>Paenibacillaceae</taxon>
        <taxon>Paenibacillus</taxon>
    </lineage>
</organism>
<keyword evidence="2" id="KW-0732">Signal</keyword>
<feature type="signal peptide" evidence="2">
    <location>
        <begin position="1"/>
        <end position="23"/>
    </location>
</feature>
<reference evidence="3 4" key="1">
    <citation type="submission" date="2022-12" db="EMBL/GenBank/DDBJ databases">
        <title>Draft genome sequence of Paenibacillus sp. dW9.</title>
        <authorList>
            <person name="Choi E.-W."/>
            <person name="Kim D.-U."/>
        </authorList>
    </citation>
    <scope>NUCLEOTIDE SEQUENCE [LARGE SCALE GENOMIC DNA]</scope>
    <source>
        <strain evidence="4">dW9</strain>
    </source>
</reference>
<protein>
    <recommendedName>
        <fullName evidence="5">Copper amine oxidase N-terminal domain-containing protein</fullName>
    </recommendedName>
</protein>